<dbReference type="NCBIfam" id="TIGR02541">
    <property type="entry name" value="flagell_FlgJ"/>
    <property type="match status" value="1"/>
</dbReference>
<reference evidence="13 14" key="1">
    <citation type="submission" date="2019-01" db="EMBL/GenBank/DDBJ databases">
        <authorList>
            <person name="Chen W.-M."/>
        </authorList>
    </citation>
    <scope>NUCLEOTIDE SEQUENCE [LARGE SCALE GENOMIC DNA]</scope>
    <source>
        <strain evidence="13 14">HPM-16</strain>
    </source>
</reference>
<comment type="subcellular location">
    <subcellularLocation>
        <location evidence="2">Periplasm</location>
    </subcellularLocation>
</comment>
<dbReference type="PANTHER" id="PTHR33308">
    <property type="entry name" value="PEPTIDOGLYCAN HYDROLASE FLGJ"/>
    <property type="match status" value="1"/>
</dbReference>
<dbReference type="InterPro" id="IPR002901">
    <property type="entry name" value="MGlyc_endo_b_GlcNAc-like_dom"/>
</dbReference>
<comment type="similarity">
    <text evidence="3">In the N-terminal section; belongs to the FlgJ family.</text>
</comment>
<dbReference type="RefSeq" id="WP_127694443.1">
    <property type="nucleotide sequence ID" value="NZ_SACQ01000005.1"/>
</dbReference>
<dbReference type="SMART" id="SM00047">
    <property type="entry name" value="LYZ2"/>
    <property type="match status" value="1"/>
</dbReference>
<dbReference type="EMBL" id="SACQ01000005">
    <property type="protein sequence ID" value="RVU30247.1"/>
    <property type="molecule type" value="Genomic_DNA"/>
</dbReference>
<dbReference type="Pfam" id="PF10135">
    <property type="entry name" value="Rod-binding"/>
    <property type="match status" value="1"/>
</dbReference>
<keyword evidence="13" id="KW-0966">Cell projection</keyword>
<keyword evidence="9" id="KW-0326">Glycosidase</keyword>
<evidence type="ECO:0000256" key="6">
    <source>
        <dbReference type="ARBA" id="ARBA00022764"/>
    </source>
</evidence>
<evidence type="ECO:0000256" key="1">
    <source>
        <dbReference type="ARBA" id="ARBA00002954"/>
    </source>
</evidence>
<evidence type="ECO:0000256" key="3">
    <source>
        <dbReference type="ARBA" id="ARBA00006880"/>
    </source>
</evidence>
<gene>
    <name evidence="13" type="primary">flgJ</name>
    <name evidence="13" type="ORF">EOE65_11385</name>
</gene>
<evidence type="ECO:0000256" key="7">
    <source>
        <dbReference type="ARBA" id="ARBA00022795"/>
    </source>
</evidence>
<evidence type="ECO:0000313" key="13">
    <source>
        <dbReference type="EMBL" id="RVU30247.1"/>
    </source>
</evidence>
<evidence type="ECO:0000259" key="12">
    <source>
        <dbReference type="SMART" id="SM00047"/>
    </source>
</evidence>
<evidence type="ECO:0000256" key="10">
    <source>
        <dbReference type="ARBA" id="ARBA00023316"/>
    </source>
</evidence>
<sequence length="347" mass="38522">MAIKSITEQHPQVYTDLNALNKIKREAKTDSPEALKQVAQQFEQMFMDMLMKSMREANATFIDEDSPFNSSEVSFYQNMLDSQMTTNLAQGQGIGLADLLVKQLGKQFDIRVESDAKPSESLSEAEALLNRAFNKGSSAAVNNVFEQLKAHQVIANAAQAPTDGETLEQTMARLKDSFVDAPQPTQFDSPQAFVDALLPIAEKVAGELGVDPKVLVAQAALETGWGKHIIQEGEQSSFNLFNIKADSRWGGENMRKLTLEYRDGVAQKEQAFFRSYVSYEASFRDYVDFLQSNPRYQQALEVVADPKAYLQQLQAAGYATDPAYAEKITSIYEGRLQALADNDAKEG</sequence>
<evidence type="ECO:0000313" key="14">
    <source>
        <dbReference type="Proteomes" id="UP000282818"/>
    </source>
</evidence>
<comment type="similarity">
    <text evidence="4">In the C-terminal section; belongs to the glycosyl hydrolase 73 family.</text>
</comment>
<dbReference type="InterPro" id="IPR013377">
    <property type="entry name" value="FlgJ"/>
</dbReference>
<comment type="caution">
    <text evidence="13">The sequence shown here is derived from an EMBL/GenBank/DDBJ whole genome shotgun (WGS) entry which is preliminary data.</text>
</comment>
<feature type="domain" description="Mannosyl-glycoprotein endo-beta-N-acetylglucosamidase-like" evidence="12">
    <location>
        <begin position="178"/>
        <end position="343"/>
    </location>
</feature>
<dbReference type="GO" id="GO:0016798">
    <property type="term" value="F:hydrolase activity, acting on glycosyl bonds"/>
    <property type="evidence" value="ECO:0007669"/>
    <property type="project" value="UniProtKB-KW"/>
</dbReference>
<dbReference type="InterPro" id="IPR051056">
    <property type="entry name" value="Glycosyl_Hydrolase_73"/>
</dbReference>
<dbReference type="AlphaFoldDB" id="A0A437Q6Z5"/>
<dbReference type="GO" id="GO:0004040">
    <property type="term" value="F:amidase activity"/>
    <property type="evidence" value="ECO:0007669"/>
    <property type="project" value="InterPro"/>
</dbReference>
<evidence type="ECO:0000256" key="11">
    <source>
        <dbReference type="ARBA" id="ARBA00030835"/>
    </source>
</evidence>
<keyword evidence="6" id="KW-0574">Periplasm</keyword>
<keyword evidence="13" id="KW-0282">Flagellum</keyword>
<evidence type="ECO:0000256" key="4">
    <source>
        <dbReference type="ARBA" id="ARBA00007974"/>
    </source>
</evidence>
<keyword evidence="8 13" id="KW-0378">Hydrolase</keyword>
<dbReference type="GO" id="GO:0044780">
    <property type="term" value="P:bacterial-type flagellum assembly"/>
    <property type="evidence" value="ECO:0007669"/>
    <property type="project" value="InterPro"/>
</dbReference>
<dbReference type="InterPro" id="IPR023346">
    <property type="entry name" value="Lysozyme-like_dom_sf"/>
</dbReference>
<keyword evidence="13" id="KW-0969">Cilium</keyword>
<dbReference type="InterPro" id="IPR019301">
    <property type="entry name" value="Flagellar_prot_FlgJ_N"/>
</dbReference>
<dbReference type="Pfam" id="PF01832">
    <property type="entry name" value="Glucosaminidase"/>
    <property type="match status" value="1"/>
</dbReference>
<dbReference type="GO" id="GO:0071555">
    <property type="term" value="P:cell wall organization"/>
    <property type="evidence" value="ECO:0007669"/>
    <property type="project" value="UniProtKB-KW"/>
</dbReference>
<evidence type="ECO:0000256" key="5">
    <source>
        <dbReference type="ARBA" id="ARBA00013433"/>
    </source>
</evidence>
<dbReference type="GO" id="GO:0071973">
    <property type="term" value="P:bacterial-type flagellum-dependent cell motility"/>
    <property type="evidence" value="ECO:0007669"/>
    <property type="project" value="TreeGrafter"/>
</dbReference>
<dbReference type="Proteomes" id="UP000282818">
    <property type="component" value="Unassembled WGS sequence"/>
</dbReference>
<dbReference type="Gene3D" id="2.10.70.40">
    <property type="entry name" value="peptidoglycan hydrolase"/>
    <property type="match status" value="1"/>
</dbReference>
<accession>A0A437Q6Z5</accession>
<evidence type="ECO:0000256" key="8">
    <source>
        <dbReference type="ARBA" id="ARBA00022801"/>
    </source>
</evidence>
<comment type="function">
    <text evidence="1">Flagellum-specific muramidase which hydrolyzes the peptidoglycan layer to assemble the rod structure in the periplasmic space.</text>
</comment>
<keyword evidence="14" id="KW-1185">Reference proteome</keyword>
<keyword evidence="7" id="KW-1005">Bacterial flagellum biogenesis</keyword>
<protein>
    <recommendedName>
        <fullName evidence="5">Peptidoglycan hydrolase FlgJ</fullName>
    </recommendedName>
    <alternativeName>
        <fullName evidence="11">Muramidase FlgJ</fullName>
    </alternativeName>
</protein>
<evidence type="ECO:0000256" key="2">
    <source>
        <dbReference type="ARBA" id="ARBA00004418"/>
    </source>
</evidence>
<dbReference type="Gene3D" id="1.10.530.10">
    <property type="match status" value="1"/>
</dbReference>
<evidence type="ECO:0000256" key="9">
    <source>
        <dbReference type="ARBA" id="ARBA00023295"/>
    </source>
</evidence>
<proteinExistence type="inferred from homology"/>
<keyword evidence="10" id="KW-0961">Cell wall biogenesis/degradation</keyword>
<dbReference type="PANTHER" id="PTHR33308:SF9">
    <property type="entry name" value="PEPTIDOGLYCAN HYDROLASE FLGJ"/>
    <property type="match status" value="1"/>
</dbReference>
<dbReference type="GO" id="GO:0042597">
    <property type="term" value="C:periplasmic space"/>
    <property type="evidence" value="ECO:0007669"/>
    <property type="project" value="UniProtKB-SubCell"/>
</dbReference>
<organism evidence="13 14">
    <name type="scientific">Neptunomonas marina</name>
    <dbReference type="NCBI Taxonomy" id="1815562"/>
    <lineage>
        <taxon>Bacteria</taxon>
        <taxon>Pseudomonadati</taxon>
        <taxon>Pseudomonadota</taxon>
        <taxon>Gammaproteobacteria</taxon>
        <taxon>Oceanospirillales</taxon>
        <taxon>Oceanospirillaceae</taxon>
        <taxon>Neptunomonas</taxon>
    </lineage>
</organism>
<dbReference type="SUPFAM" id="SSF53955">
    <property type="entry name" value="Lysozyme-like"/>
    <property type="match status" value="1"/>
</dbReference>
<name>A0A437Q6Z5_9GAMM</name>